<dbReference type="AlphaFoldDB" id="A0A0D3ITG5"/>
<feature type="transmembrane region" description="Helical" evidence="2">
    <location>
        <begin position="648"/>
        <end position="668"/>
    </location>
</feature>
<dbReference type="GeneID" id="17260835"/>
<dbReference type="KEGG" id="ehx:EMIHUDRAFT_196951"/>
<dbReference type="PANTHER" id="PTHR11319">
    <property type="entry name" value="G PROTEIN-COUPLED RECEPTOR-RELATED"/>
    <property type="match status" value="1"/>
</dbReference>
<feature type="region of interest" description="Disordered" evidence="1">
    <location>
        <begin position="979"/>
        <end position="1002"/>
    </location>
</feature>
<dbReference type="SUPFAM" id="SSF51126">
    <property type="entry name" value="Pectin lyase-like"/>
    <property type="match status" value="1"/>
</dbReference>
<feature type="transmembrane region" description="Helical" evidence="2">
    <location>
        <begin position="680"/>
        <end position="703"/>
    </location>
</feature>
<reference evidence="4" key="1">
    <citation type="journal article" date="2013" name="Nature">
        <title>Pan genome of the phytoplankton Emiliania underpins its global distribution.</title>
        <authorList>
            <person name="Read B.A."/>
            <person name="Kegel J."/>
            <person name="Klute M.J."/>
            <person name="Kuo A."/>
            <person name="Lefebvre S.C."/>
            <person name="Maumus F."/>
            <person name="Mayer C."/>
            <person name="Miller J."/>
            <person name="Monier A."/>
            <person name="Salamov A."/>
            <person name="Young J."/>
            <person name="Aguilar M."/>
            <person name="Claverie J.M."/>
            <person name="Frickenhaus S."/>
            <person name="Gonzalez K."/>
            <person name="Herman E.K."/>
            <person name="Lin Y.C."/>
            <person name="Napier J."/>
            <person name="Ogata H."/>
            <person name="Sarno A.F."/>
            <person name="Shmutz J."/>
            <person name="Schroeder D."/>
            <person name="de Vargas C."/>
            <person name="Verret F."/>
            <person name="von Dassow P."/>
            <person name="Valentin K."/>
            <person name="Van de Peer Y."/>
            <person name="Wheeler G."/>
            <person name="Dacks J.B."/>
            <person name="Delwiche C.F."/>
            <person name="Dyhrman S.T."/>
            <person name="Glockner G."/>
            <person name="John U."/>
            <person name="Richards T."/>
            <person name="Worden A.Z."/>
            <person name="Zhang X."/>
            <person name="Grigoriev I.V."/>
            <person name="Allen A.E."/>
            <person name="Bidle K."/>
            <person name="Borodovsky M."/>
            <person name="Bowler C."/>
            <person name="Brownlee C."/>
            <person name="Cock J.M."/>
            <person name="Elias M."/>
            <person name="Gladyshev V.N."/>
            <person name="Groth M."/>
            <person name="Guda C."/>
            <person name="Hadaegh A."/>
            <person name="Iglesias-Rodriguez M.D."/>
            <person name="Jenkins J."/>
            <person name="Jones B.M."/>
            <person name="Lawson T."/>
            <person name="Leese F."/>
            <person name="Lindquist E."/>
            <person name="Lobanov A."/>
            <person name="Lomsadze A."/>
            <person name="Malik S.B."/>
            <person name="Marsh M.E."/>
            <person name="Mackinder L."/>
            <person name="Mock T."/>
            <person name="Mueller-Roeber B."/>
            <person name="Pagarete A."/>
            <person name="Parker M."/>
            <person name="Probert I."/>
            <person name="Quesneville H."/>
            <person name="Raines C."/>
            <person name="Rensing S.A."/>
            <person name="Riano-Pachon D.M."/>
            <person name="Richier S."/>
            <person name="Rokitta S."/>
            <person name="Shiraiwa Y."/>
            <person name="Soanes D.M."/>
            <person name="van der Giezen M."/>
            <person name="Wahlund T.M."/>
            <person name="Williams B."/>
            <person name="Wilson W."/>
            <person name="Wolfe G."/>
            <person name="Wurch L.L."/>
        </authorList>
    </citation>
    <scope>NUCLEOTIDE SEQUENCE</scope>
</reference>
<feature type="compositionally biased region" description="Polar residues" evidence="1">
    <location>
        <begin position="100"/>
        <end position="111"/>
    </location>
</feature>
<keyword evidence="4" id="KW-1185">Reference proteome</keyword>
<dbReference type="InterPro" id="IPR011050">
    <property type="entry name" value="Pectin_lyase_fold/virulence"/>
</dbReference>
<organism evidence="3 4">
    <name type="scientific">Emiliania huxleyi (strain CCMP1516)</name>
    <dbReference type="NCBI Taxonomy" id="280463"/>
    <lineage>
        <taxon>Eukaryota</taxon>
        <taxon>Haptista</taxon>
        <taxon>Haptophyta</taxon>
        <taxon>Prymnesiophyceae</taxon>
        <taxon>Isochrysidales</taxon>
        <taxon>Noelaerhabdaceae</taxon>
        <taxon>Emiliania</taxon>
    </lineage>
</organism>
<feature type="transmembrane region" description="Helical" evidence="2">
    <location>
        <begin position="439"/>
        <end position="460"/>
    </location>
</feature>
<keyword evidence="2" id="KW-0472">Membrane</keyword>
<dbReference type="Gene3D" id="2.160.20.20">
    <property type="match status" value="1"/>
</dbReference>
<evidence type="ECO:0000256" key="2">
    <source>
        <dbReference type="SAM" id="Phobius"/>
    </source>
</evidence>
<dbReference type="EnsemblProtists" id="EOD14550">
    <property type="protein sequence ID" value="EOD14550"/>
    <property type="gene ID" value="EMIHUDRAFT_196951"/>
</dbReference>
<feature type="compositionally biased region" description="Basic residues" evidence="1">
    <location>
        <begin position="989"/>
        <end position="1001"/>
    </location>
</feature>
<feature type="region of interest" description="Disordered" evidence="1">
    <location>
        <begin position="864"/>
        <end position="884"/>
    </location>
</feature>
<feature type="transmembrane region" description="Helical" evidence="2">
    <location>
        <begin position="498"/>
        <end position="521"/>
    </location>
</feature>
<dbReference type="SUPFAM" id="SSF52200">
    <property type="entry name" value="Toll/Interleukin receptor TIR domain"/>
    <property type="match status" value="1"/>
</dbReference>
<dbReference type="PANTHER" id="PTHR11319:SF35">
    <property type="entry name" value="OUTER MEMBRANE PROTEIN PMPC-RELATED"/>
    <property type="match status" value="1"/>
</dbReference>
<evidence type="ECO:0000313" key="4">
    <source>
        <dbReference type="Proteomes" id="UP000013827"/>
    </source>
</evidence>
<evidence type="ECO:0000256" key="1">
    <source>
        <dbReference type="SAM" id="MobiDB-lite"/>
    </source>
</evidence>
<dbReference type="InterPro" id="IPR035897">
    <property type="entry name" value="Toll_tir_struct_dom_sf"/>
</dbReference>
<dbReference type="InterPro" id="IPR012332">
    <property type="entry name" value="Autotransporter_pectin_lyase_C"/>
</dbReference>
<reference evidence="3" key="2">
    <citation type="submission" date="2024-10" db="UniProtKB">
        <authorList>
            <consortium name="EnsemblProtists"/>
        </authorList>
    </citation>
    <scope>IDENTIFICATION</scope>
</reference>
<dbReference type="Proteomes" id="UP000013827">
    <property type="component" value="Unassembled WGS sequence"/>
</dbReference>
<dbReference type="HOGENOM" id="CLU_276156_0_0_1"/>
<accession>A0A0D3ITG5</accession>
<evidence type="ECO:0008006" key="5">
    <source>
        <dbReference type="Google" id="ProtNLM"/>
    </source>
</evidence>
<evidence type="ECO:0000313" key="3">
    <source>
        <dbReference type="EnsemblProtists" id="EOD14550"/>
    </source>
</evidence>
<sequence>MLALAITTRSHHAAHVPAGRGEAIVTRNLTGIFATDVLAPAPRGLKKPADLREDLLVWETSILLGPIYSCDYHFPSVGQHGEPAAEKTAGSEPPADSPRIENQATRRATNTEPDRRASVTFLFSCAFMLAALSLAACRGPLRGRKEKKSMHGRTRAAGAAEQLRSLIEEATADLSVYLAPGDVEIIGSTVTDCSAAYYGGVVYAWNSGAVSIIDSTVTSCSAGQYGGVVYAYINSGAVSITNSTVSSCWAGGLGGVVSSLDSGAVSITDSTVRNCSAVVYGGVVYAEDSGAVSIIAIINSAVTGCSAGQWGGVVYAQGNKFLSIAGVTFIDNSASIASVLFLSDIDHRSSISNASFTSKIADNGITIQTLNSEIDWVGLTPKLKILLSFYQVCIVLPTTYSARLPEKYTDWTNALSDVISVDWSDLILPAQCMPYASRLVVFATSPIGLIVLLLLAGVGLRLWRRRAARGGADIGEGEASASAMRIDESRVSASARSWLAEAVLGLLDLTPACLVLIFFFVPSVSVSIFRSWSCHAYTISPPNERLEQVSYMRQDASVECGTDDHGPIKNLAIGFVVVWPVGSLVLYSALLLACHKPLQAKTPNALTRATAFLHQEYELTYFWWEALELARKLVLTGFVLLIPEEEGFRRLMVATVICCFYAVVLAVVRPYKRVEDDCLAVATSLVLLLFFLVANWTTIFLAIKERSGIDDADAVLGIDKLDGVVNGMIVLVAFALLIFLVGAIVAARRVAMVPTIRLVSDRQQPELTLARGHTWHLFNSHIWSTGQDAAAVIKKQLQLLIPDIKIFLDVDDLKSIGALEEYISRSQVVLFFLSLGYFGSKNCEREVRASLDRQKPLVLVQEADPKKGGTLEAPPSSRQAPAHPASDLRAAIFDKGWPMTTWHRIEAFQRALLLCSPNYEALSKEQMRLYVPGEVQREALAFPKPVVLWASPANAGAAELADELTAKFGRSSLTVSTAEEPCSSDSRASRRRSSVLRRSAPRRAGDATHMLLYLNEHTFVSDERLAEQVKQARADRLPIVLVHENDPALGGCPFDYFFQTTPQELIAGLDGHAGLYKALAMSFFPGAHREARPPLAQSPPPTISR</sequence>
<keyword evidence="2" id="KW-1133">Transmembrane helix</keyword>
<feature type="transmembrane region" description="Helical" evidence="2">
    <location>
        <begin position="723"/>
        <end position="747"/>
    </location>
</feature>
<feature type="region of interest" description="Disordered" evidence="1">
    <location>
        <begin position="79"/>
        <end position="113"/>
    </location>
</feature>
<dbReference type="PaxDb" id="2903-EOD14550"/>
<protein>
    <recommendedName>
        <fullName evidence="5">TIR domain-containing protein</fullName>
    </recommendedName>
</protein>
<proteinExistence type="predicted"/>
<dbReference type="Gene3D" id="3.40.50.10140">
    <property type="entry name" value="Toll/interleukin-1 receptor homology (TIR) domain"/>
    <property type="match status" value="1"/>
</dbReference>
<feature type="transmembrane region" description="Helical" evidence="2">
    <location>
        <begin position="571"/>
        <end position="593"/>
    </location>
</feature>
<keyword evidence="2" id="KW-0812">Transmembrane</keyword>
<dbReference type="RefSeq" id="XP_005766979.1">
    <property type="nucleotide sequence ID" value="XM_005766922.1"/>
</dbReference>
<dbReference type="eggNOG" id="ENOG502QSG1">
    <property type="taxonomic scope" value="Eukaryota"/>
</dbReference>
<name>A0A0D3ITG5_EMIH1</name>